<dbReference type="GO" id="GO:0005737">
    <property type="term" value="C:cytoplasm"/>
    <property type="evidence" value="ECO:0007669"/>
    <property type="project" value="TreeGrafter"/>
</dbReference>
<dbReference type="PANTHER" id="PTHR13847:SF281">
    <property type="entry name" value="FAD DEPENDENT OXIDOREDUCTASE DOMAIN-CONTAINING PROTEIN"/>
    <property type="match status" value="1"/>
</dbReference>
<dbReference type="Gene3D" id="3.30.9.10">
    <property type="entry name" value="D-Amino Acid Oxidase, subunit A, domain 2"/>
    <property type="match status" value="1"/>
</dbReference>
<dbReference type="InterPro" id="IPR006076">
    <property type="entry name" value="FAD-dep_OxRdtase"/>
</dbReference>
<proteinExistence type="predicted"/>
<protein>
    <submittedName>
        <fullName evidence="4">FAD-binding oxidoreductase</fullName>
    </submittedName>
    <submittedName>
        <fullName evidence="3">FAD-dependent oxidoreductase</fullName>
    </submittedName>
</protein>
<dbReference type="Gene3D" id="3.50.50.60">
    <property type="entry name" value="FAD/NAD(P)-binding domain"/>
    <property type="match status" value="1"/>
</dbReference>
<feature type="domain" description="FAD dependent oxidoreductase" evidence="2">
    <location>
        <begin position="46"/>
        <end position="413"/>
    </location>
</feature>
<dbReference type="PANTHER" id="PTHR13847">
    <property type="entry name" value="SARCOSINE DEHYDROGENASE-RELATED"/>
    <property type="match status" value="1"/>
</dbReference>
<dbReference type="EMBL" id="JACGDE010000005">
    <property type="protein sequence ID" value="MBA6064946.1"/>
    <property type="molecule type" value="Genomic_DNA"/>
</dbReference>
<dbReference type="Pfam" id="PF01266">
    <property type="entry name" value="DAO"/>
    <property type="match status" value="1"/>
</dbReference>
<name>A0A135NJZ2_9PSED</name>
<sequence>MSVCETRESSMNDNNNDAVHEHRSFWQHDYGAYAPNTRLTEDLKVDVAVIGGGFTGLNTAWQFKRDNPGARVVVLEAALIGFGASGRNAGFSTKLFGLEPELVVLRWGRQKMIDAHHYLEKAVAYTREVIDSHGIDSDYRHAGLVRVSYSPQQVARLGKTLELYDSLGLAADMRWQDSDALRQQYASPRLLGGIREAETGYLDPCKHVRGLKGLAACAGVRIHEATPVLDIDNRGVGIVLRTPVAKVTADKLVIATNAYSRQVPGSRVLERRQFPLWTYQVVTEPLGDALWQRLGWQGREAFGDNRQMLHYFRPTADGRIVMGGGDVRAYTGSAMHEQPSPATWAHCETHLKWIYPQLRDVRIAYRWGGPVSVNADMVPEISFVGDERMIYAGGCFGHGVALSHLNGRTIADLLQGRRSELSDFWIVNRKAIPMPGNTLSCWAGRTARQALRAWDWWEERGLKA</sequence>
<accession>A0A135NJZ2</accession>
<dbReference type="AlphaFoldDB" id="A0A135NJZ2"/>
<reference evidence="3 5" key="1">
    <citation type="submission" date="2020-07" db="EMBL/GenBank/DDBJ databases">
        <title>Diversity of carbapenemase encoding genes among Pseudomonas putida group clinical isolates in a tertiary Brazilian hospital.</title>
        <authorList>
            <person name="Alberto-Lei F."/>
            <person name="Nodari C.S."/>
            <person name="Streling A.P."/>
            <person name="Paulino J.T."/>
            <person name="Bessa-Neto F.O."/>
            <person name="Cayo R."/>
            <person name="Gales A.C."/>
        </authorList>
    </citation>
    <scope>NUCLEOTIDE SEQUENCE [LARGE SCALE GENOMIC DNA]</scope>
    <source>
        <strain evidence="3 5">14802</strain>
    </source>
</reference>
<dbReference type="SUPFAM" id="SSF51905">
    <property type="entry name" value="FAD/NAD(P)-binding domain"/>
    <property type="match status" value="1"/>
</dbReference>
<evidence type="ECO:0000256" key="1">
    <source>
        <dbReference type="ARBA" id="ARBA00023002"/>
    </source>
</evidence>
<evidence type="ECO:0000259" key="2">
    <source>
        <dbReference type="Pfam" id="PF01266"/>
    </source>
</evidence>
<dbReference type="Proteomes" id="UP000825591">
    <property type="component" value="Chromosome"/>
</dbReference>
<dbReference type="GO" id="GO:0016491">
    <property type="term" value="F:oxidoreductase activity"/>
    <property type="evidence" value="ECO:0007669"/>
    <property type="project" value="UniProtKB-KW"/>
</dbReference>
<dbReference type="Proteomes" id="UP000541770">
    <property type="component" value="Unassembled WGS sequence"/>
</dbReference>
<evidence type="ECO:0000313" key="3">
    <source>
        <dbReference type="EMBL" id="MBA6064946.1"/>
    </source>
</evidence>
<evidence type="ECO:0000313" key="4">
    <source>
        <dbReference type="EMBL" id="QZP28924.1"/>
    </source>
</evidence>
<keyword evidence="6" id="KW-1185">Reference proteome</keyword>
<evidence type="ECO:0000313" key="6">
    <source>
        <dbReference type="Proteomes" id="UP000825591"/>
    </source>
</evidence>
<keyword evidence="1" id="KW-0560">Oxidoreductase</keyword>
<gene>
    <name evidence="3" type="ORF">H4C75_09220</name>
    <name evidence="4" type="ORF">K5H97_11490</name>
</gene>
<evidence type="ECO:0000313" key="5">
    <source>
        <dbReference type="Proteomes" id="UP000541770"/>
    </source>
</evidence>
<dbReference type="EMBL" id="CP081966">
    <property type="protein sequence ID" value="QZP28924.1"/>
    <property type="molecule type" value="Genomic_DNA"/>
</dbReference>
<organism evidence="3 5">
    <name type="scientific">Pseudomonas mosselii</name>
    <dbReference type="NCBI Taxonomy" id="78327"/>
    <lineage>
        <taxon>Bacteria</taxon>
        <taxon>Pseudomonadati</taxon>
        <taxon>Pseudomonadota</taxon>
        <taxon>Gammaproteobacteria</taxon>
        <taxon>Pseudomonadales</taxon>
        <taxon>Pseudomonadaceae</taxon>
        <taxon>Pseudomonas</taxon>
    </lineage>
</organism>
<reference evidence="4 6" key="2">
    <citation type="submission" date="2021-08" db="EMBL/GenBank/DDBJ databases">
        <title>Bactericidal Effect of Pseudomonas oryziphila sp. nov., a novel Pseudomonas Species Against Xanthomonas oryzae Reduces Disease Severity of Bacterial Leaf Streak of Rice.</title>
        <authorList>
            <person name="Yang R."/>
            <person name="Li S."/>
            <person name="Li Y."/>
            <person name="Yan Y."/>
            <person name="Fang Y."/>
            <person name="Zou L."/>
            <person name="Chen G."/>
        </authorList>
    </citation>
    <scope>NUCLEOTIDE SEQUENCE [LARGE SCALE GENOMIC DNA]</scope>
    <source>
        <strain evidence="4 6">DSM 17497</strain>
    </source>
</reference>
<dbReference type="InterPro" id="IPR036188">
    <property type="entry name" value="FAD/NAD-bd_sf"/>
</dbReference>